<dbReference type="EMBL" id="BGZK01001144">
    <property type="protein sequence ID" value="GBP72400.1"/>
    <property type="molecule type" value="Genomic_DNA"/>
</dbReference>
<dbReference type="AlphaFoldDB" id="A0A4C1YBL0"/>
<reference evidence="2 3" key="1">
    <citation type="journal article" date="2019" name="Commun. Biol.">
        <title>The bagworm genome reveals a unique fibroin gene that provides high tensile strength.</title>
        <authorList>
            <person name="Kono N."/>
            <person name="Nakamura H."/>
            <person name="Ohtoshi R."/>
            <person name="Tomita M."/>
            <person name="Numata K."/>
            <person name="Arakawa K."/>
        </authorList>
    </citation>
    <scope>NUCLEOTIDE SEQUENCE [LARGE SCALE GENOMIC DNA]</scope>
</reference>
<name>A0A4C1YBL0_EUMVA</name>
<comment type="caution">
    <text evidence="2">The sequence shown here is derived from an EMBL/GenBank/DDBJ whole genome shotgun (WGS) entry which is preliminary data.</text>
</comment>
<proteinExistence type="predicted"/>
<feature type="region of interest" description="Disordered" evidence="1">
    <location>
        <begin position="28"/>
        <end position="93"/>
    </location>
</feature>
<sequence length="93" mass="10844">MVRVRFDARRHGVYFLNLEKYIIGKGATATHEIDARLRKSHGNSDRRPRHDDDARIRRAPTSSLSTPTTRRRPTKTTTPLSRRRPINNSPRKQ</sequence>
<gene>
    <name evidence="2" type="ORF">EVAR_33091_1</name>
</gene>
<accession>A0A4C1YBL0</accession>
<keyword evidence="3" id="KW-1185">Reference proteome</keyword>
<feature type="compositionally biased region" description="Low complexity" evidence="1">
    <location>
        <begin position="59"/>
        <end position="68"/>
    </location>
</feature>
<evidence type="ECO:0000256" key="1">
    <source>
        <dbReference type="SAM" id="MobiDB-lite"/>
    </source>
</evidence>
<evidence type="ECO:0000313" key="3">
    <source>
        <dbReference type="Proteomes" id="UP000299102"/>
    </source>
</evidence>
<evidence type="ECO:0000313" key="2">
    <source>
        <dbReference type="EMBL" id="GBP72400.1"/>
    </source>
</evidence>
<organism evidence="2 3">
    <name type="scientific">Eumeta variegata</name>
    <name type="common">Bagworm moth</name>
    <name type="synonym">Eumeta japonica</name>
    <dbReference type="NCBI Taxonomy" id="151549"/>
    <lineage>
        <taxon>Eukaryota</taxon>
        <taxon>Metazoa</taxon>
        <taxon>Ecdysozoa</taxon>
        <taxon>Arthropoda</taxon>
        <taxon>Hexapoda</taxon>
        <taxon>Insecta</taxon>
        <taxon>Pterygota</taxon>
        <taxon>Neoptera</taxon>
        <taxon>Endopterygota</taxon>
        <taxon>Lepidoptera</taxon>
        <taxon>Glossata</taxon>
        <taxon>Ditrysia</taxon>
        <taxon>Tineoidea</taxon>
        <taxon>Psychidae</taxon>
        <taxon>Oiketicinae</taxon>
        <taxon>Eumeta</taxon>
    </lineage>
</organism>
<dbReference type="Proteomes" id="UP000299102">
    <property type="component" value="Unassembled WGS sequence"/>
</dbReference>
<feature type="compositionally biased region" description="Basic residues" evidence="1">
    <location>
        <begin position="81"/>
        <end position="93"/>
    </location>
</feature>
<feature type="compositionally biased region" description="Basic and acidic residues" evidence="1">
    <location>
        <begin position="31"/>
        <end position="56"/>
    </location>
</feature>
<protein>
    <submittedName>
        <fullName evidence="2">Uncharacterized protein</fullName>
    </submittedName>
</protein>